<keyword evidence="6" id="KW-0482">Metalloprotease</keyword>
<keyword evidence="4" id="KW-0378">Hydrolase</keyword>
<dbReference type="InterPro" id="IPR024079">
    <property type="entry name" value="MetalloPept_cat_dom_sf"/>
</dbReference>
<dbReference type="PANTHER" id="PTHR15910:SF1">
    <property type="entry name" value="ARCHAEMETZINCIN-2"/>
    <property type="match status" value="1"/>
</dbReference>
<evidence type="ECO:0000256" key="5">
    <source>
        <dbReference type="ARBA" id="ARBA00022833"/>
    </source>
</evidence>
<evidence type="ECO:0000256" key="6">
    <source>
        <dbReference type="ARBA" id="ARBA00023049"/>
    </source>
</evidence>
<reference evidence="8 9" key="1">
    <citation type="journal article" date="2018" name="Sci. Rep.">
        <title>Comparative genomics provides insights into the lifestyle and reveals functional heterogeneity of dark septate endophytic fungi.</title>
        <authorList>
            <person name="Knapp D.G."/>
            <person name="Nemeth J.B."/>
            <person name="Barry K."/>
            <person name="Hainaut M."/>
            <person name="Henrissat B."/>
            <person name="Johnson J."/>
            <person name="Kuo A."/>
            <person name="Lim J.H.P."/>
            <person name="Lipzen A."/>
            <person name="Nolan M."/>
            <person name="Ohm R.A."/>
            <person name="Tamas L."/>
            <person name="Grigoriev I.V."/>
            <person name="Spatafora J.W."/>
            <person name="Nagy L.G."/>
            <person name="Kovacs G.M."/>
        </authorList>
    </citation>
    <scope>NUCLEOTIDE SEQUENCE [LARGE SCALE GENOMIC DNA]</scope>
    <source>
        <strain evidence="8 9">DSE2036</strain>
    </source>
</reference>
<accession>A0A2V1DJC5</accession>
<gene>
    <name evidence="8" type="ORF">DM02DRAFT_719419</name>
</gene>
<evidence type="ECO:0000256" key="7">
    <source>
        <dbReference type="SAM" id="MobiDB-lite"/>
    </source>
</evidence>
<proteinExistence type="predicted"/>
<keyword evidence="2" id="KW-0645">Protease</keyword>
<evidence type="ECO:0000256" key="2">
    <source>
        <dbReference type="ARBA" id="ARBA00022670"/>
    </source>
</evidence>
<dbReference type="Proteomes" id="UP000244855">
    <property type="component" value="Unassembled WGS sequence"/>
</dbReference>
<dbReference type="CDD" id="cd11375">
    <property type="entry name" value="Peptidase_M54"/>
    <property type="match status" value="1"/>
</dbReference>
<organism evidence="8 9">
    <name type="scientific">Periconia macrospinosa</name>
    <dbReference type="NCBI Taxonomy" id="97972"/>
    <lineage>
        <taxon>Eukaryota</taxon>
        <taxon>Fungi</taxon>
        <taxon>Dikarya</taxon>
        <taxon>Ascomycota</taxon>
        <taxon>Pezizomycotina</taxon>
        <taxon>Dothideomycetes</taxon>
        <taxon>Pleosporomycetidae</taxon>
        <taxon>Pleosporales</taxon>
        <taxon>Massarineae</taxon>
        <taxon>Periconiaceae</taxon>
        <taxon>Periconia</taxon>
    </lineage>
</organism>
<evidence type="ECO:0000256" key="1">
    <source>
        <dbReference type="ARBA" id="ARBA00001947"/>
    </source>
</evidence>
<keyword evidence="5" id="KW-0862">Zinc</keyword>
<dbReference type="PANTHER" id="PTHR15910">
    <property type="entry name" value="ARCHAEMETZINCIN"/>
    <property type="match status" value="1"/>
</dbReference>
<sequence>MPFSPSTPCQHEILQLEPSPFAALAGYERPDATQREAAKSSVPSNQRKKDDKGKESTTFPAPLVLPHDELNYDPDQEPQSLRDWIDGTHRNIVTEKKRTIYVVGYPKVGEELKGSGIDEWAKPRTGKERGGAGLDGKKRKRGPNVEGAMEPAEEPDVTELIEYLQAFYHGMRVQRLSTELTYYAWNPSETTSRPRGGKTVSKSAAASNLTNGIPSFIALGDGSQKTRIRVRPGPDAVFAAQLNLDDLLDALRAVIPRDAYAILLLVKHDIYETEDDDFCCGRAYGGSRIAVVQTARYHPDLDGSRGERDGYVEQHVWPMNHCRAFVDAVCEAEEDGLGRMKVTKKDIALSEDQNGGIRRAVAAAAATNIRGLDDGVRKAALWTARVAQTVSHELGHCLGMAHCVYYACNMQGTSGMAEDFRCPPYLCPVCEAKLGYARWEYEKERLEALRGFCEGRGREKALMWRALGAWADARLENWS</sequence>
<dbReference type="InterPro" id="IPR012962">
    <property type="entry name" value="Pept_M54_archaemetzincn"/>
</dbReference>
<feature type="compositionally biased region" description="Basic and acidic residues" evidence="7">
    <location>
        <begin position="28"/>
        <end position="38"/>
    </location>
</feature>
<dbReference type="GO" id="GO:0006508">
    <property type="term" value="P:proteolysis"/>
    <property type="evidence" value="ECO:0007669"/>
    <property type="project" value="UniProtKB-KW"/>
</dbReference>
<dbReference type="EMBL" id="KZ805417">
    <property type="protein sequence ID" value="PVH98272.1"/>
    <property type="molecule type" value="Genomic_DNA"/>
</dbReference>
<dbReference type="Gene3D" id="3.40.390.10">
    <property type="entry name" value="Collagenase (Catalytic Domain)"/>
    <property type="match status" value="1"/>
</dbReference>
<dbReference type="Pfam" id="PF07998">
    <property type="entry name" value="Peptidase_M54"/>
    <property type="match status" value="1"/>
</dbReference>
<keyword evidence="9" id="KW-1185">Reference proteome</keyword>
<feature type="compositionally biased region" description="Basic and acidic residues" evidence="7">
    <location>
        <begin position="120"/>
        <end position="130"/>
    </location>
</feature>
<feature type="region of interest" description="Disordered" evidence="7">
    <location>
        <begin position="120"/>
        <end position="153"/>
    </location>
</feature>
<dbReference type="OrthoDB" id="2365600at2759"/>
<dbReference type="AlphaFoldDB" id="A0A2V1DJC5"/>
<evidence type="ECO:0000256" key="4">
    <source>
        <dbReference type="ARBA" id="ARBA00022801"/>
    </source>
</evidence>
<evidence type="ECO:0000313" key="8">
    <source>
        <dbReference type="EMBL" id="PVH98272.1"/>
    </source>
</evidence>
<feature type="region of interest" description="Disordered" evidence="7">
    <location>
        <begin position="27"/>
        <end position="69"/>
    </location>
</feature>
<evidence type="ECO:0000313" key="9">
    <source>
        <dbReference type="Proteomes" id="UP000244855"/>
    </source>
</evidence>
<evidence type="ECO:0000256" key="3">
    <source>
        <dbReference type="ARBA" id="ARBA00022723"/>
    </source>
</evidence>
<comment type="cofactor">
    <cofactor evidence="1">
        <name>Zn(2+)</name>
        <dbReference type="ChEBI" id="CHEBI:29105"/>
    </cofactor>
</comment>
<dbReference type="GO" id="GO:0008237">
    <property type="term" value="F:metallopeptidase activity"/>
    <property type="evidence" value="ECO:0007669"/>
    <property type="project" value="UniProtKB-KW"/>
</dbReference>
<protein>
    <submittedName>
        <fullName evidence="8">Uncharacterized protein</fullName>
    </submittedName>
</protein>
<dbReference type="SUPFAM" id="SSF55486">
    <property type="entry name" value="Metalloproteases ('zincins'), catalytic domain"/>
    <property type="match status" value="1"/>
</dbReference>
<keyword evidence="3" id="KW-0479">Metal-binding</keyword>
<name>A0A2V1DJC5_9PLEO</name>
<dbReference type="GO" id="GO:0046872">
    <property type="term" value="F:metal ion binding"/>
    <property type="evidence" value="ECO:0007669"/>
    <property type="project" value="UniProtKB-KW"/>
</dbReference>